<reference evidence="2" key="1">
    <citation type="submission" date="2013-01" db="EMBL/GenBank/DDBJ databases">
        <title>Draft Genome Sequence of a Mulberry Tree, Morus notabilis C.K. Schneid.</title>
        <authorList>
            <person name="He N."/>
            <person name="Zhao S."/>
        </authorList>
    </citation>
    <scope>NUCLEOTIDE SEQUENCE</scope>
</reference>
<dbReference type="STRING" id="981085.W9RSU4"/>
<dbReference type="GO" id="GO:0009507">
    <property type="term" value="C:chloroplast"/>
    <property type="evidence" value="ECO:0007669"/>
    <property type="project" value="TreeGrafter"/>
</dbReference>
<dbReference type="AlphaFoldDB" id="W9RSU4"/>
<accession>W9RSU4</accession>
<keyword evidence="2" id="KW-1185">Reference proteome</keyword>
<dbReference type="PANTHER" id="PTHR36398:SF1">
    <property type="entry name" value="PLASMA MEMBRANE FUSION PROTEIN"/>
    <property type="match status" value="1"/>
</dbReference>
<proteinExistence type="predicted"/>
<name>W9RSU4_9ROSA</name>
<gene>
    <name evidence="1" type="ORF">L484_001599</name>
</gene>
<dbReference type="Proteomes" id="UP000030645">
    <property type="component" value="Unassembled WGS sequence"/>
</dbReference>
<organism evidence="1 2">
    <name type="scientific">Morus notabilis</name>
    <dbReference type="NCBI Taxonomy" id="981085"/>
    <lineage>
        <taxon>Eukaryota</taxon>
        <taxon>Viridiplantae</taxon>
        <taxon>Streptophyta</taxon>
        <taxon>Embryophyta</taxon>
        <taxon>Tracheophyta</taxon>
        <taxon>Spermatophyta</taxon>
        <taxon>Magnoliopsida</taxon>
        <taxon>eudicotyledons</taxon>
        <taxon>Gunneridae</taxon>
        <taxon>Pentapetalae</taxon>
        <taxon>rosids</taxon>
        <taxon>fabids</taxon>
        <taxon>Rosales</taxon>
        <taxon>Moraceae</taxon>
        <taxon>Moreae</taxon>
        <taxon>Morus</taxon>
    </lineage>
</organism>
<dbReference type="EMBL" id="KE344567">
    <property type="protein sequence ID" value="EXB67771.1"/>
    <property type="molecule type" value="Genomic_DNA"/>
</dbReference>
<evidence type="ECO:0000313" key="2">
    <source>
        <dbReference type="Proteomes" id="UP000030645"/>
    </source>
</evidence>
<protein>
    <submittedName>
        <fullName evidence="1">Uncharacterized protein</fullName>
    </submittedName>
</protein>
<evidence type="ECO:0000313" key="1">
    <source>
        <dbReference type="EMBL" id="EXB67771.1"/>
    </source>
</evidence>
<dbReference type="eggNOG" id="ENOG502R9NF">
    <property type="taxonomic scope" value="Eukaryota"/>
</dbReference>
<dbReference type="PANTHER" id="PTHR36398">
    <property type="entry name" value="PLASMA MEMBRANE FUSION PROTEIN"/>
    <property type="match status" value="1"/>
</dbReference>
<sequence length="436" mass="47622">MSEETHSAVVVEAVKATSSDKQGGVSTKSWANLRWRSQDSGGYRVPIGAFGNGVFIVVTILNKSSKLPPSPFSILITGITPPLKPTSSSPEDIASRLLSISRGIASVVTCREHGEQLQTLQLSSSLALVRLTTSAATIVFFSSAVRLTMNSAAISIDQGSSALQTLLMTERGRKRARREGGKERHEDREKLFLVKASTMVPPSGHRLISRPASPFPAFSSLPSNSNPPPLFPKEHHHRLQPPIAISRRDLASLSFLSLFPSLFRPAPATAFSIGISGPKDWLKEQKKKASKFLLAPIDASRQSLHTAYLLLTTKDSDYSNKDMEEIQNLLRSAARDCVPGERNSFVAFQANTGVEVCTFRLIVKNASSLLQNKDPVKLQAEAILNYLIRSFTSLQDVANQADIKLPSERQRIADSLMATISSLDKFEQGIKDCLEV</sequence>